<dbReference type="Proteomes" id="UP000295066">
    <property type="component" value="Unassembled WGS sequence"/>
</dbReference>
<name>A0A4R8M5N6_9BACT</name>
<dbReference type="Gene3D" id="1.10.10.60">
    <property type="entry name" value="Homeodomain-like"/>
    <property type="match status" value="1"/>
</dbReference>
<reference evidence="1 2" key="1">
    <citation type="submission" date="2019-03" db="EMBL/GenBank/DDBJ databases">
        <title>Genomic Encyclopedia of Type Strains, Phase IV (KMG-IV): sequencing the most valuable type-strain genomes for metagenomic binning, comparative biology and taxonomic classification.</title>
        <authorList>
            <person name="Goeker M."/>
        </authorList>
    </citation>
    <scope>NUCLEOTIDE SEQUENCE [LARGE SCALE GENOMIC DNA]</scope>
    <source>
        <strain evidence="1 2">DSM 25964</strain>
    </source>
</reference>
<dbReference type="SUPFAM" id="SSF46689">
    <property type="entry name" value="Homeodomain-like"/>
    <property type="match status" value="1"/>
</dbReference>
<dbReference type="InterPro" id="IPR009057">
    <property type="entry name" value="Homeodomain-like_sf"/>
</dbReference>
<dbReference type="GO" id="GO:0004803">
    <property type="term" value="F:transposase activity"/>
    <property type="evidence" value="ECO:0007669"/>
    <property type="project" value="InterPro"/>
</dbReference>
<sequence length="100" mass="11404">MGKGERHRKYDPEFKKHVLRLVAEGSPAVKIAEDFGIPVDRIYAWRKHEKKEMGAVAFAQSGGKVLSPEEELKALREELAATRRERDIMKIALSIFSKEP</sequence>
<protein>
    <submittedName>
        <fullName evidence="1">Transposase</fullName>
    </submittedName>
</protein>
<evidence type="ECO:0000313" key="1">
    <source>
        <dbReference type="EMBL" id="TDY59562.1"/>
    </source>
</evidence>
<dbReference type="RefSeq" id="WP_166670123.1">
    <property type="nucleotide sequence ID" value="NZ_SORI01000012.1"/>
</dbReference>
<gene>
    <name evidence="1" type="ORF">C8D99_11271</name>
</gene>
<dbReference type="GO" id="GO:0003677">
    <property type="term" value="F:DNA binding"/>
    <property type="evidence" value="ECO:0007669"/>
    <property type="project" value="InterPro"/>
</dbReference>
<dbReference type="InterPro" id="IPR002514">
    <property type="entry name" value="Transposase_8"/>
</dbReference>
<dbReference type="GO" id="GO:0006313">
    <property type="term" value="P:DNA transposition"/>
    <property type="evidence" value="ECO:0007669"/>
    <property type="project" value="InterPro"/>
</dbReference>
<accession>A0A4R8M5N6</accession>
<comment type="caution">
    <text evidence="1">The sequence shown here is derived from an EMBL/GenBank/DDBJ whole genome shotgun (WGS) entry which is preliminary data.</text>
</comment>
<organism evidence="1 2">
    <name type="scientific">Aminivibrio pyruvatiphilus</name>
    <dbReference type="NCBI Taxonomy" id="1005740"/>
    <lineage>
        <taxon>Bacteria</taxon>
        <taxon>Thermotogati</taxon>
        <taxon>Synergistota</taxon>
        <taxon>Synergistia</taxon>
        <taxon>Synergistales</taxon>
        <taxon>Aminobacteriaceae</taxon>
        <taxon>Aminivibrio</taxon>
    </lineage>
</organism>
<dbReference type="AlphaFoldDB" id="A0A4R8M5N6"/>
<keyword evidence="2" id="KW-1185">Reference proteome</keyword>
<dbReference type="Pfam" id="PF01527">
    <property type="entry name" value="HTH_Tnp_1"/>
    <property type="match status" value="1"/>
</dbReference>
<proteinExistence type="predicted"/>
<dbReference type="EMBL" id="SORI01000012">
    <property type="protein sequence ID" value="TDY59562.1"/>
    <property type="molecule type" value="Genomic_DNA"/>
</dbReference>
<evidence type="ECO:0000313" key="2">
    <source>
        <dbReference type="Proteomes" id="UP000295066"/>
    </source>
</evidence>